<proteinExistence type="predicted"/>
<accession>A0ABV5YDY5</accession>
<comment type="caution">
    <text evidence="1">The sequence shown here is derived from an EMBL/GenBank/DDBJ whole genome shotgun (WGS) entry which is preliminary data.</text>
</comment>
<dbReference type="Proteomes" id="UP001589627">
    <property type="component" value="Unassembled WGS sequence"/>
</dbReference>
<name>A0ABV5YDY5_9ACTN</name>
<reference evidence="1 2" key="1">
    <citation type="submission" date="2024-09" db="EMBL/GenBank/DDBJ databases">
        <authorList>
            <person name="Sun Q."/>
            <person name="Mori K."/>
        </authorList>
    </citation>
    <scope>NUCLEOTIDE SEQUENCE [LARGE SCALE GENOMIC DNA]</scope>
    <source>
        <strain evidence="1 2">TBRC 0563</strain>
    </source>
</reference>
<dbReference type="EMBL" id="JBHLZP010000056">
    <property type="protein sequence ID" value="MFB9832672.1"/>
    <property type="molecule type" value="Genomic_DNA"/>
</dbReference>
<evidence type="ECO:0008006" key="3">
    <source>
        <dbReference type="Google" id="ProtNLM"/>
    </source>
</evidence>
<dbReference type="RefSeq" id="WP_378198812.1">
    <property type="nucleotide sequence ID" value="NZ_JBHLZP010000056.1"/>
</dbReference>
<organism evidence="1 2">
    <name type="scientific">Actinoallomurus acaciae</name>
    <dbReference type="NCBI Taxonomy" id="502577"/>
    <lineage>
        <taxon>Bacteria</taxon>
        <taxon>Bacillati</taxon>
        <taxon>Actinomycetota</taxon>
        <taxon>Actinomycetes</taxon>
        <taxon>Streptosporangiales</taxon>
        <taxon>Thermomonosporaceae</taxon>
        <taxon>Actinoallomurus</taxon>
    </lineage>
</organism>
<gene>
    <name evidence="1" type="ORF">ACFFNX_10785</name>
</gene>
<protein>
    <recommendedName>
        <fullName evidence="3">SMI1/KNR4 family protein</fullName>
    </recommendedName>
</protein>
<sequence length="228" mass="25956">MSFDIGIWRSMRPLSSEEAADTYRKICTGLGAVVESDAWVGAFYRNLIAEFPPLEELADEELDSSPWNGSPEVTDAYVIMNIDWSRAGEIEDYVRQLADRHGLLYFDPQAGQVYNSSEMGGEYPFRFQFCDGGRIVDPRPEDLRDLLQRLSSTNWYAWLEHRPGEFIQVGIGENAHAPVGTFALEYREGGPSRHYRQVTNDVDFVVEAFKGFVVGSSDWKNSPLWLRI</sequence>
<evidence type="ECO:0000313" key="1">
    <source>
        <dbReference type="EMBL" id="MFB9832672.1"/>
    </source>
</evidence>
<evidence type="ECO:0000313" key="2">
    <source>
        <dbReference type="Proteomes" id="UP001589627"/>
    </source>
</evidence>
<keyword evidence="2" id="KW-1185">Reference proteome</keyword>